<evidence type="ECO:0000256" key="2">
    <source>
        <dbReference type="ARBA" id="ARBA00022692"/>
    </source>
</evidence>
<proteinExistence type="predicted"/>
<dbReference type="PANTHER" id="PTHR21461:SF69">
    <property type="entry name" value="GLYCOSYLTRANSFERASE FAMILY 92 PROTEIN"/>
    <property type="match status" value="1"/>
</dbReference>
<gene>
    <name evidence="4" type="ORF">BAR1_17170</name>
</gene>
<keyword evidence="4" id="KW-0808">Transferase</keyword>
<dbReference type="Pfam" id="PF13704">
    <property type="entry name" value="Glyco_tranf_2_4"/>
    <property type="match status" value="1"/>
</dbReference>
<accession>A0A347UKY2</accession>
<dbReference type="GO" id="GO:0005737">
    <property type="term" value="C:cytoplasm"/>
    <property type="evidence" value="ECO:0007669"/>
    <property type="project" value="TreeGrafter"/>
</dbReference>
<sequence>MRNEGPHCLEWIAHHLAAGVGHFLIYTNDCDDGTDLIMDALQNAGLVTHIRQKPTGKRTVQWQALKHAGDHPLVADADWVLITDSDEFINLRPPLATLQDMITRLPKGTDAVAMPWRLFGNAGQIEMRDALTTETFLRAAPLGNWLPTTHFFKSLFRPAAFRQLGVHRPKRNKDRVPNWVDGGGNPLPGWFAKKDARINLFGLGVSNALVQLNHYSLRSAESFMVKRARGLPNRTDREIGLGYWIERNFNTVEDDSILQMLPATKAKLQELMEIESVSNLHENAFLSHKSRFQKMIEDQDNIELFWHLAICGDSKPPAYELYRTQIDRYLKAIQNDGK</sequence>
<evidence type="ECO:0000313" key="4">
    <source>
        <dbReference type="EMBL" id="AXX99510.1"/>
    </source>
</evidence>
<dbReference type="InterPro" id="IPR029044">
    <property type="entry name" value="Nucleotide-diphossugar_trans"/>
</dbReference>
<dbReference type="Proteomes" id="UP000261704">
    <property type="component" value="Chromosome"/>
</dbReference>
<keyword evidence="3" id="KW-0472">Membrane</keyword>
<dbReference type="PANTHER" id="PTHR21461">
    <property type="entry name" value="GLYCOSYLTRANSFERASE FAMILY 92 PROTEIN"/>
    <property type="match status" value="1"/>
</dbReference>
<protein>
    <submittedName>
        <fullName evidence="4">Glycosyltransferase family 2 protein</fullName>
    </submittedName>
</protein>
<comment type="subcellular location">
    <subcellularLocation>
        <location evidence="1">Membrane</location>
        <topology evidence="1">Single-pass membrane protein</topology>
    </subcellularLocation>
</comment>
<evidence type="ECO:0000313" key="5">
    <source>
        <dbReference type="Proteomes" id="UP000261704"/>
    </source>
</evidence>
<name>A0A347UKY2_9RHOB</name>
<dbReference type="EMBL" id="CP032125">
    <property type="protein sequence ID" value="AXX99510.1"/>
    <property type="molecule type" value="Genomic_DNA"/>
</dbReference>
<reference evidence="4 5" key="1">
    <citation type="submission" date="2018-09" db="EMBL/GenBank/DDBJ databases">
        <title>Profundibacter amoris BAR1 gen. nov., sp. nov., a new member of the Roseobacter clade isolated at Lokis Castle Vent Field on the Arctic Mid-Oceanic Ridge.</title>
        <authorList>
            <person name="Le Moine Bauer S."/>
            <person name="Sjoeberg A.G."/>
            <person name="L'Haridon S."/>
            <person name="Stokke R."/>
            <person name="Roalkvam I."/>
            <person name="Steen I.H."/>
            <person name="Dahle H."/>
        </authorList>
    </citation>
    <scope>NUCLEOTIDE SEQUENCE [LARGE SCALE GENOMIC DNA]</scope>
    <source>
        <strain evidence="4 5">BAR1</strain>
    </source>
</reference>
<dbReference type="OrthoDB" id="4964299at2"/>
<dbReference type="KEGG" id="pamo:BAR1_17170"/>
<dbReference type="GO" id="GO:0016757">
    <property type="term" value="F:glycosyltransferase activity"/>
    <property type="evidence" value="ECO:0007669"/>
    <property type="project" value="TreeGrafter"/>
</dbReference>
<evidence type="ECO:0000256" key="3">
    <source>
        <dbReference type="ARBA" id="ARBA00022989"/>
    </source>
</evidence>
<keyword evidence="2" id="KW-0812">Transmembrane</keyword>
<dbReference type="SUPFAM" id="SSF53448">
    <property type="entry name" value="Nucleotide-diphospho-sugar transferases"/>
    <property type="match status" value="1"/>
</dbReference>
<evidence type="ECO:0000256" key="1">
    <source>
        <dbReference type="ARBA" id="ARBA00004167"/>
    </source>
</evidence>
<keyword evidence="5" id="KW-1185">Reference proteome</keyword>
<keyword evidence="3" id="KW-1133">Transmembrane helix</keyword>
<dbReference type="AlphaFoldDB" id="A0A347UKY2"/>
<dbReference type="GO" id="GO:0016020">
    <property type="term" value="C:membrane"/>
    <property type="evidence" value="ECO:0007669"/>
    <property type="project" value="UniProtKB-SubCell"/>
</dbReference>
<organism evidence="4 5">
    <name type="scientific">Profundibacter amoris</name>
    <dbReference type="NCBI Taxonomy" id="2171755"/>
    <lineage>
        <taxon>Bacteria</taxon>
        <taxon>Pseudomonadati</taxon>
        <taxon>Pseudomonadota</taxon>
        <taxon>Alphaproteobacteria</taxon>
        <taxon>Rhodobacterales</taxon>
        <taxon>Paracoccaceae</taxon>
        <taxon>Profundibacter</taxon>
    </lineage>
</organism>